<protein>
    <submittedName>
        <fullName evidence="2">tRNA1Val (Adenine37-N6)-methyltransferase</fullName>
    </submittedName>
</protein>
<dbReference type="RefSeq" id="WP_091538988.1">
    <property type="nucleotide sequence ID" value="NZ_FMUS01000001.1"/>
</dbReference>
<gene>
    <name evidence="2" type="ORF">SAMN03080606_00229</name>
</gene>
<evidence type="ECO:0000259" key="1">
    <source>
        <dbReference type="Pfam" id="PF05175"/>
    </source>
</evidence>
<evidence type="ECO:0000313" key="3">
    <source>
        <dbReference type="Proteomes" id="UP000198636"/>
    </source>
</evidence>
<dbReference type="PANTHER" id="PTHR47739:SF1">
    <property type="entry name" value="TRNA1(VAL) (ADENINE(37)-N6)-METHYLTRANSFERASE"/>
    <property type="match status" value="1"/>
</dbReference>
<feature type="domain" description="Methyltransferase small" evidence="1">
    <location>
        <begin position="36"/>
        <end position="171"/>
    </location>
</feature>
<sequence>MENLLKDYERIDDLHIKDLKIIQNTRGFCFGIDAVLLASFVELKKNSKVMDLGTGTGIIPLLLAGKSTSSSITAIEIQQEVADMAIRSVVFNKLEDRIKILNIDLKTASEHVPVNEFDVVTTNPPYMHANGLINPDDKKAISRHEIKCSLEDVIQTASKLLKHHGRFFMIHRPQRLVDIMVLCRKHKLEPKRLQFIHPAHGRKPNLLMIDCRKAAQPELRILDPLVVYDEDGEYTQELLERYNKKTVEERGDANE</sequence>
<dbReference type="PANTHER" id="PTHR47739">
    <property type="entry name" value="TRNA1(VAL) (ADENINE(37)-N6)-METHYLTRANSFERASE"/>
    <property type="match status" value="1"/>
</dbReference>
<dbReference type="InterPro" id="IPR007848">
    <property type="entry name" value="Small_mtfrase_dom"/>
</dbReference>
<keyword evidence="3" id="KW-1185">Reference proteome</keyword>
<dbReference type="OrthoDB" id="9777257at2"/>
<keyword evidence="2" id="KW-0808">Transferase</keyword>
<dbReference type="Gene3D" id="3.40.50.150">
    <property type="entry name" value="Vaccinia Virus protein VP39"/>
    <property type="match status" value="1"/>
</dbReference>
<dbReference type="InterPro" id="IPR029063">
    <property type="entry name" value="SAM-dependent_MTases_sf"/>
</dbReference>
<dbReference type="GO" id="GO:0008168">
    <property type="term" value="F:methyltransferase activity"/>
    <property type="evidence" value="ECO:0007669"/>
    <property type="project" value="UniProtKB-KW"/>
</dbReference>
<dbReference type="AlphaFoldDB" id="A0A1G5ANX9"/>
<dbReference type="SUPFAM" id="SSF53335">
    <property type="entry name" value="S-adenosyl-L-methionine-dependent methyltransferases"/>
    <property type="match status" value="1"/>
</dbReference>
<name>A0A1G5ANX9_9FIRM</name>
<dbReference type="Pfam" id="PF05175">
    <property type="entry name" value="MTS"/>
    <property type="match status" value="1"/>
</dbReference>
<dbReference type="Proteomes" id="UP000198636">
    <property type="component" value="Unassembled WGS sequence"/>
</dbReference>
<dbReference type="GO" id="GO:0032259">
    <property type="term" value="P:methylation"/>
    <property type="evidence" value="ECO:0007669"/>
    <property type="project" value="UniProtKB-KW"/>
</dbReference>
<dbReference type="CDD" id="cd02440">
    <property type="entry name" value="AdoMet_MTases"/>
    <property type="match status" value="1"/>
</dbReference>
<organism evidence="2 3">
    <name type="scientific">Alkaliphilus peptidifermentans DSM 18978</name>
    <dbReference type="NCBI Taxonomy" id="1120976"/>
    <lineage>
        <taxon>Bacteria</taxon>
        <taxon>Bacillati</taxon>
        <taxon>Bacillota</taxon>
        <taxon>Clostridia</taxon>
        <taxon>Peptostreptococcales</taxon>
        <taxon>Natronincolaceae</taxon>
        <taxon>Alkaliphilus</taxon>
    </lineage>
</organism>
<dbReference type="EMBL" id="FMUS01000001">
    <property type="protein sequence ID" value="SCX79579.1"/>
    <property type="molecule type" value="Genomic_DNA"/>
</dbReference>
<evidence type="ECO:0000313" key="2">
    <source>
        <dbReference type="EMBL" id="SCX79579.1"/>
    </source>
</evidence>
<dbReference type="InterPro" id="IPR050210">
    <property type="entry name" value="tRNA_Adenine-N(6)_MTase"/>
</dbReference>
<proteinExistence type="predicted"/>
<reference evidence="2 3" key="1">
    <citation type="submission" date="2016-10" db="EMBL/GenBank/DDBJ databases">
        <authorList>
            <person name="de Groot N.N."/>
        </authorList>
    </citation>
    <scope>NUCLEOTIDE SEQUENCE [LARGE SCALE GENOMIC DNA]</scope>
    <source>
        <strain evidence="2 3">DSM 18978</strain>
    </source>
</reference>
<keyword evidence="2" id="KW-0489">Methyltransferase</keyword>
<dbReference type="STRING" id="1120976.SAMN03080606_00229"/>
<accession>A0A1G5ANX9</accession>